<dbReference type="AlphaFoldDB" id="A0AAJ0U3P8"/>
<feature type="compositionally biased region" description="Basic residues" evidence="1">
    <location>
        <begin position="229"/>
        <end position="238"/>
    </location>
</feature>
<evidence type="ECO:0000313" key="3">
    <source>
        <dbReference type="Proteomes" id="UP001296776"/>
    </source>
</evidence>
<reference evidence="2" key="1">
    <citation type="submission" date="2017-08" db="EMBL/GenBank/DDBJ databases">
        <authorList>
            <person name="Imhoff J.F."/>
            <person name="Rahn T."/>
            <person name="Kuenzel S."/>
            <person name="Neulinger S.C."/>
        </authorList>
    </citation>
    <scope>NUCLEOTIDE SEQUENCE</scope>
    <source>
        <strain evidence="2">DSM 11080</strain>
    </source>
</reference>
<dbReference type="EMBL" id="NRSJ01000013">
    <property type="protein sequence ID" value="MBK1704723.1"/>
    <property type="molecule type" value="Genomic_DNA"/>
</dbReference>
<sequence length="299" mass="31873">MRETFADIKHNLRLLVGFFVHVMQALRQDLYLAPASIIEANRLMAATDENPNLRGELHALAGLGKGPGGEGTLRGNLERLLKKLRDDGYLVLAKAHYAPGCRRLVGRRRALANAKASVVRAKRRHRPTPAQADGAGSSLLLYSADSGIHPPCNSRGGAAIQHCHADAERDGHLRGLERHGVVDAVTAEAHRAPGRAPFFDPIGLVLGQGLGEAAGSLITAAGRLRLAPRLKSDHRPRRPALDSAWSDTGDPPAPDSPSFVGLCWVSCRPDCCGGARPPVHVGPSSVRFSYLDTLSAAHA</sequence>
<gene>
    <name evidence="2" type="ORF">CKO40_09275</name>
</gene>
<evidence type="ECO:0000313" key="2">
    <source>
        <dbReference type="EMBL" id="MBK1704723.1"/>
    </source>
</evidence>
<keyword evidence="3" id="KW-1185">Reference proteome</keyword>
<name>A0AAJ0U3P8_9GAMM</name>
<organism evidence="2 3">
    <name type="scientific">Halochromatium glycolicum</name>
    <dbReference type="NCBI Taxonomy" id="85075"/>
    <lineage>
        <taxon>Bacteria</taxon>
        <taxon>Pseudomonadati</taxon>
        <taxon>Pseudomonadota</taxon>
        <taxon>Gammaproteobacteria</taxon>
        <taxon>Chromatiales</taxon>
        <taxon>Chromatiaceae</taxon>
        <taxon>Halochromatium</taxon>
    </lineage>
</organism>
<proteinExistence type="predicted"/>
<dbReference type="RefSeq" id="WP_200345931.1">
    <property type="nucleotide sequence ID" value="NZ_NRSJ01000013.1"/>
</dbReference>
<protein>
    <submittedName>
        <fullName evidence="2">Uncharacterized protein</fullName>
    </submittedName>
</protein>
<accession>A0AAJ0U3P8</accession>
<evidence type="ECO:0000256" key="1">
    <source>
        <dbReference type="SAM" id="MobiDB-lite"/>
    </source>
</evidence>
<reference evidence="2" key="2">
    <citation type="journal article" date="2020" name="Microorganisms">
        <title>Osmotic Adaptation and Compatible Solute Biosynthesis of Phototrophic Bacteria as Revealed from Genome Analyses.</title>
        <authorList>
            <person name="Imhoff J.F."/>
            <person name="Rahn T."/>
            <person name="Kunzel S."/>
            <person name="Keller A."/>
            <person name="Neulinger S.C."/>
        </authorList>
    </citation>
    <scope>NUCLEOTIDE SEQUENCE</scope>
    <source>
        <strain evidence="2">DSM 11080</strain>
    </source>
</reference>
<feature type="region of interest" description="Disordered" evidence="1">
    <location>
        <begin position="229"/>
        <end position="253"/>
    </location>
</feature>
<comment type="caution">
    <text evidence="2">The sequence shown here is derived from an EMBL/GenBank/DDBJ whole genome shotgun (WGS) entry which is preliminary data.</text>
</comment>
<dbReference type="Proteomes" id="UP001296776">
    <property type="component" value="Unassembled WGS sequence"/>
</dbReference>